<comment type="caution">
    <text evidence="1">The sequence shown here is derived from an EMBL/GenBank/DDBJ whole genome shotgun (WGS) entry which is preliminary data.</text>
</comment>
<evidence type="ECO:0000313" key="1">
    <source>
        <dbReference type="EMBL" id="KKM84381.1"/>
    </source>
</evidence>
<proteinExistence type="predicted"/>
<gene>
    <name evidence="1" type="ORF">LCGC14_1299740</name>
</gene>
<dbReference type="AlphaFoldDB" id="A0A0F9LAL2"/>
<sequence length="118" mass="13223">MAGKRIPFNRRIGKNATSTSDTLDDVKVPGGWLRCYQRFGVENVDNAYTKLRFVFGGTDPEQIISEALTPLAAEFVWDDQQVWMRSGQFLRAVLTGATTDDDIGLHLIGYDLLIGQRD</sequence>
<protein>
    <submittedName>
        <fullName evidence="1">Uncharacterized protein</fullName>
    </submittedName>
</protein>
<organism evidence="1">
    <name type="scientific">marine sediment metagenome</name>
    <dbReference type="NCBI Taxonomy" id="412755"/>
    <lineage>
        <taxon>unclassified sequences</taxon>
        <taxon>metagenomes</taxon>
        <taxon>ecological metagenomes</taxon>
    </lineage>
</organism>
<accession>A0A0F9LAL2</accession>
<dbReference type="EMBL" id="LAZR01007575">
    <property type="protein sequence ID" value="KKM84381.1"/>
    <property type="molecule type" value="Genomic_DNA"/>
</dbReference>
<name>A0A0F9LAL2_9ZZZZ</name>
<reference evidence="1" key="1">
    <citation type="journal article" date="2015" name="Nature">
        <title>Complex archaea that bridge the gap between prokaryotes and eukaryotes.</title>
        <authorList>
            <person name="Spang A."/>
            <person name="Saw J.H."/>
            <person name="Jorgensen S.L."/>
            <person name="Zaremba-Niedzwiedzka K."/>
            <person name="Martijn J."/>
            <person name="Lind A.E."/>
            <person name="van Eijk R."/>
            <person name="Schleper C."/>
            <person name="Guy L."/>
            <person name="Ettema T.J."/>
        </authorList>
    </citation>
    <scope>NUCLEOTIDE SEQUENCE</scope>
</reference>